<accession>A0A382Z2L1</accession>
<name>A0A382Z2L1_9ZZZZ</name>
<sequence length="114" mass="13266">VGFTWPKSMRFGGQTFKLTKEPNYELSGKYKEALYIDIDEDDKSVELNMNLGSDSLEKWISDTQKKVGEKKWPEDDDEGKGQEKYFDKPIIHGKIWKDATKHFKKLGYKVELGD</sequence>
<dbReference type="AlphaFoldDB" id="A0A382Z2L1"/>
<proteinExistence type="predicted"/>
<feature type="non-terminal residue" evidence="1">
    <location>
        <position position="1"/>
    </location>
</feature>
<protein>
    <submittedName>
        <fullName evidence="1">Uncharacterized protein</fullName>
    </submittedName>
</protein>
<dbReference type="EMBL" id="UINC01180515">
    <property type="protein sequence ID" value="SVD89752.1"/>
    <property type="molecule type" value="Genomic_DNA"/>
</dbReference>
<organism evidence="1">
    <name type="scientific">marine metagenome</name>
    <dbReference type="NCBI Taxonomy" id="408172"/>
    <lineage>
        <taxon>unclassified sequences</taxon>
        <taxon>metagenomes</taxon>
        <taxon>ecological metagenomes</taxon>
    </lineage>
</organism>
<evidence type="ECO:0000313" key="1">
    <source>
        <dbReference type="EMBL" id="SVD89752.1"/>
    </source>
</evidence>
<gene>
    <name evidence="1" type="ORF">METZ01_LOCUS442606</name>
</gene>
<reference evidence="1" key="1">
    <citation type="submission" date="2018-05" db="EMBL/GenBank/DDBJ databases">
        <authorList>
            <person name="Lanie J.A."/>
            <person name="Ng W.-L."/>
            <person name="Kazmierczak K.M."/>
            <person name="Andrzejewski T.M."/>
            <person name="Davidsen T.M."/>
            <person name="Wayne K.J."/>
            <person name="Tettelin H."/>
            <person name="Glass J.I."/>
            <person name="Rusch D."/>
            <person name="Podicherti R."/>
            <person name="Tsui H.-C.T."/>
            <person name="Winkler M.E."/>
        </authorList>
    </citation>
    <scope>NUCLEOTIDE SEQUENCE</scope>
</reference>